<dbReference type="EMBL" id="MAAF01000120">
    <property type="protein sequence ID" value="OUR74901.1"/>
    <property type="molecule type" value="Genomic_DNA"/>
</dbReference>
<reference evidence="2" key="1">
    <citation type="journal article" date="2017" name="Proc. Natl. Acad. Sci. U.S.A.">
        <title>Simulation of Deepwater Horizon oil plume reveals substrate specialization within a complex community of hydrocarbon degraders.</title>
        <authorList>
            <person name="Hu P."/>
            <person name="Dubinsky E.A."/>
            <person name="Probst A.J."/>
            <person name="Wang J."/>
            <person name="Sieber C.M.K."/>
            <person name="Tom L.M."/>
            <person name="Gardinali P."/>
            <person name="Banfield J.F."/>
            <person name="Atlas R.M."/>
            <person name="Andersen G.L."/>
        </authorList>
    </citation>
    <scope>NUCLEOTIDE SEQUENCE [LARGE SCALE GENOMIC DNA]</scope>
</reference>
<organism evidence="1 2">
    <name type="scientific">Colwellia psychrerythraea</name>
    <name type="common">Vibrio psychroerythus</name>
    <dbReference type="NCBI Taxonomy" id="28229"/>
    <lineage>
        <taxon>Bacteria</taxon>
        <taxon>Pseudomonadati</taxon>
        <taxon>Pseudomonadota</taxon>
        <taxon>Gammaproteobacteria</taxon>
        <taxon>Alteromonadales</taxon>
        <taxon>Colwelliaceae</taxon>
        <taxon>Colwellia</taxon>
    </lineage>
</organism>
<sequence length="262" mass="29624">MNTSYDLSTGNVAMLISMPHNGQLIPDSIANNMTKTGHQVPDTDWYMDKLYDFAQDLGISIIKPKYSRYVIDLNRNIDGINLYPGANSTELCPTTSFDLSPLYITGKEPDEAEIKRRIDRYWLPYHQALKNTLAEMKAQYGKVVLLDAHSILSHVPRFFEGQLPDFNFGSVNGASCSAELINKIEQLDLSPYSTVINGRFKGGYITRGYGNPAQNIHALQLELSQRTYMNEPSDHYNEDKAAKVKNKLQIFVQCLADFTQEK</sequence>
<proteinExistence type="predicted"/>
<dbReference type="Gene3D" id="3.40.630.40">
    <property type="entry name" value="Zn-dependent exopeptidases"/>
    <property type="match status" value="1"/>
</dbReference>
<dbReference type="Proteomes" id="UP000243053">
    <property type="component" value="Unassembled WGS sequence"/>
</dbReference>
<evidence type="ECO:0000313" key="2">
    <source>
        <dbReference type="Proteomes" id="UP000243053"/>
    </source>
</evidence>
<dbReference type="AlphaFoldDB" id="A0A1Y5DWN4"/>
<dbReference type="NCBIfam" id="TIGR02017">
    <property type="entry name" value="hutG_amidohyd"/>
    <property type="match status" value="1"/>
</dbReference>
<accession>A0A1Y5DWN4</accession>
<gene>
    <name evidence="1" type="ORF">A9Q75_19355</name>
</gene>
<dbReference type="SUPFAM" id="SSF53187">
    <property type="entry name" value="Zn-dependent exopeptidases"/>
    <property type="match status" value="1"/>
</dbReference>
<evidence type="ECO:0000313" key="1">
    <source>
        <dbReference type="EMBL" id="OUR74901.1"/>
    </source>
</evidence>
<dbReference type="Pfam" id="PF05013">
    <property type="entry name" value="FGase"/>
    <property type="match status" value="1"/>
</dbReference>
<dbReference type="InterPro" id="IPR010247">
    <property type="entry name" value="HutG_amidohyd"/>
</dbReference>
<dbReference type="InterPro" id="IPR007709">
    <property type="entry name" value="N-FG_amidohydro"/>
</dbReference>
<protein>
    <submittedName>
        <fullName evidence="1">N-formylglutamate deformylase</fullName>
    </submittedName>
</protein>
<comment type="caution">
    <text evidence="1">The sequence shown here is derived from an EMBL/GenBank/DDBJ whole genome shotgun (WGS) entry which is preliminary data.</text>
</comment>
<name>A0A1Y5DWN4_COLPS</name>